<reference evidence="2" key="1">
    <citation type="journal article" date="2020" name="Fungal Divers.">
        <title>Resolving the Mortierellaceae phylogeny through synthesis of multi-gene phylogenetics and phylogenomics.</title>
        <authorList>
            <person name="Vandepol N."/>
            <person name="Liber J."/>
            <person name="Desiro A."/>
            <person name="Na H."/>
            <person name="Kennedy M."/>
            <person name="Barry K."/>
            <person name="Grigoriev I.V."/>
            <person name="Miller A.N."/>
            <person name="O'Donnell K."/>
            <person name="Stajich J.E."/>
            <person name="Bonito G."/>
        </authorList>
    </citation>
    <scope>NUCLEOTIDE SEQUENCE</scope>
    <source>
        <strain evidence="2">KOD1015</strain>
    </source>
</reference>
<dbReference type="PANTHER" id="PTHR15180">
    <property type="entry name" value="GENERAL TRANSCRIPTION FACTOR 3C POLYPEPTIDE 1"/>
    <property type="match status" value="1"/>
</dbReference>
<dbReference type="InterPro" id="IPR044210">
    <property type="entry name" value="Tfc3-like"/>
</dbReference>
<name>A0A9P6KFA0_9FUNG</name>
<protein>
    <submittedName>
        <fullName evidence="2">Uncharacterized protein</fullName>
    </submittedName>
</protein>
<accession>A0A9P6KFA0</accession>
<dbReference type="Proteomes" id="UP000780801">
    <property type="component" value="Unassembled WGS sequence"/>
</dbReference>
<organism evidence="2 3">
    <name type="scientific">Lunasporangiospora selenospora</name>
    <dbReference type="NCBI Taxonomy" id="979761"/>
    <lineage>
        <taxon>Eukaryota</taxon>
        <taxon>Fungi</taxon>
        <taxon>Fungi incertae sedis</taxon>
        <taxon>Mucoromycota</taxon>
        <taxon>Mortierellomycotina</taxon>
        <taxon>Mortierellomycetes</taxon>
        <taxon>Mortierellales</taxon>
        <taxon>Mortierellaceae</taxon>
        <taxon>Lunasporangiospora</taxon>
    </lineage>
</organism>
<gene>
    <name evidence="2" type="ORF">BGW38_010821</name>
</gene>
<sequence>DTMVQSVPLPLNPSDVSRLYIVRHEDPLSTLYVEDRLNSDMSLPRRVAILNQLPPTLRAVNNLELDYSPEDLDLPVQRESRTEKEGTGKQLIAIRRETLSQEHLVLSIIKAVYNSPHHKRTRDVATALLQTFNHSTVHETCRLAKEWKLLVAIKSASYRIPGQKVAISERFSGLMIGAYPRMLSLAASDVDQENIAMGESTFHSVASPADMVVPAKESVLAGSDSVESKLKRTRQTEEQAMELSETTSGVEKRVKNKALKETRELMGSWEDVRTQTERALEKYLLTVPNPKRHLCLERIYLIVAESGADGILLPDVKDALASCVEGRSDQEILDCVHDLEHQSPPIIMKVGLTHPRYIAYGWHERWSVNYREVLDKVARTENNVAMATAAMAAAAAAAAVTTATSVTAAVTTTTATTTATSVVTPLGIQPTDWIVPRMWRTVEGELDKVAFEKSLHAILTHVAEKPGISKGTLQKIFHKVLLPVEMDDLLVELESRKAVYFEYGIQSKPASLFSKRGMFKSCGKVTIDERKVTNIFPVGSYYSHLDMGLVMPKGPV</sequence>
<dbReference type="AlphaFoldDB" id="A0A9P6KFA0"/>
<proteinExistence type="predicted"/>
<dbReference type="EMBL" id="JAABOA010000942">
    <property type="protein sequence ID" value="KAF9582746.1"/>
    <property type="molecule type" value="Genomic_DNA"/>
</dbReference>
<feature type="compositionally biased region" description="Basic and acidic residues" evidence="1">
    <location>
        <begin position="226"/>
        <end position="237"/>
    </location>
</feature>
<feature type="non-terminal residue" evidence="2">
    <location>
        <position position="556"/>
    </location>
</feature>
<evidence type="ECO:0000313" key="2">
    <source>
        <dbReference type="EMBL" id="KAF9582746.1"/>
    </source>
</evidence>
<dbReference type="OrthoDB" id="68020at2759"/>
<evidence type="ECO:0000256" key="1">
    <source>
        <dbReference type="SAM" id="MobiDB-lite"/>
    </source>
</evidence>
<dbReference type="GO" id="GO:0003677">
    <property type="term" value="F:DNA binding"/>
    <property type="evidence" value="ECO:0007669"/>
    <property type="project" value="InterPro"/>
</dbReference>
<comment type="caution">
    <text evidence="2">The sequence shown here is derived from an EMBL/GenBank/DDBJ whole genome shotgun (WGS) entry which is preliminary data.</text>
</comment>
<dbReference type="GO" id="GO:0042791">
    <property type="term" value="P:5S class rRNA transcription by RNA polymerase III"/>
    <property type="evidence" value="ECO:0007669"/>
    <property type="project" value="TreeGrafter"/>
</dbReference>
<dbReference type="PANTHER" id="PTHR15180:SF1">
    <property type="entry name" value="GENERAL TRANSCRIPTION FACTOR 3C POLYPEPTIDE 1"/>
    <property type="match status" value="1"/>
</dbReference>
<keyword evidence="3" id="KW-1185">Reference proteome</keyword>
<evidence type="ECO:0000313" key="3">
    <source>
        <dbReference type="Proteomes" id="UP000780801"/>
    </source>
</evidence>
<feature type="region of interest" description="Disordered" evidence="1">
    <location>
        <begin position="224"/>
        <end position="249"/>
    </location>
</feature>
<dbReference type="GO" id="GO:0006384">
    <property type="term" value="P:transcription initiation at RNA polymerase III promoter"/>
    <property type="evidence" value="ECO:0007669"/>
    <property type="project" value="InterPro"/>
</dbReference>
<dbReference type="GO" id="GO:0000127">
    <property type="term" value="C:transcription factor TFIIIC complex"/>
    <property type="evidence" value="ECO:0007669"/>
    <property type="project" value="InterPro"/>
</dbReference>